<evidence type="ECO:0000313" key="2">
    <source>
        <dbReference type="Proteomes" id="UP000006875"/>
    </source>
</evidence>
<evidence type="ECO:0000313" key="1">
    <source>
        <dbReference type="EMBL" id="ADO84607.1"/>
    </source>
</evidence>
<keyword evidence="2" id="KW-1185">Reference proteome</keyword>
<protein>
    <submittedName>
        <fullName evidence="1">Uncharacterized protein</fullName>
    </submittedName>
</protein>
<dbReference type="RefSeq" id="WP_013389259.1">
    <property type="nucleotide sequence ID" value="NC_014634.1"/>
</dbReference>
<dbReference type="HOGENOM" id="CLU_2436842_0_0_0"/>
<dbReference type="Proteomes" id="UP000006875">
    <property type="component" value="Plasmid pILYOP02"/>
</dbReference>
<name>E3HDZ5_ILYPC</name>
<reference evidence="1 2" key="1">
    <citation type="journal article" date="2010" name="Stand. Genomic Sci.">
        <title>Complete genome sequence of Ilyobacter polytropus type strain (CuHbu1).</title>
        <authorList>
            <person name="Sikorski J."/>
            <person name="Chertkov O."/>
            <person name="Lapidus A."/>
            <person name="Nolan M."/>
            <person name="Lucas S."/>
            <person name="Del Rio T.G."/>
            <person name="Tice H."/>
            <person name="Cheng J.F."/>
            <person name="Tapia R."/>
            <person name="Han C."/>
            <person name="Goodwin L."/>
            <person name="Pitluck S."/>
            <person name="Liolios K."/>
            <person name="Ivanova N."/>
            <person name="Mavromatis K."/>
            <person name="Mikhailova N."/>
            <person name="Pati A."/>
            <person name="Chen A."/>
            <person name="Palaniappan K."/>
            <person name="Land M."/>
            <person name="Hauser L."/>
            <person name="Chang Y.J."/>
            <person name="Jeffries C.D."/>
            <person name="Brambilla E."/>
            <person name="Yasawong M."/>
            <person name="Rohde M."/>
            <person name="Pukall R."/>
            <person name="Spring S."/>
            <person name="Goker M."/>
            <person name="Woyke T."/>
            <person name="Bristow J."/>
            <person name="Eisen J.A."/>
            <person name="Markowitz V."/>
            <person name="Hugenholtz P."/>
            <person name="Kyrpides N.C."/>
            <person name="Klenk H.P."/>
        </authorList>
    </citation>
    <scope>NUCLEOTIDE SEQUENCE [LARGE SCALE GENOMIC DNA]</scope>
    <source>
        <strain evidence="2">ATCC 51220 / DSM 2926 / LMG 16218 / CuHBu1</strain>
        <plasmid evidence="2">pILYOP02</plasmid>
    </source>
</reference>
<dbReference type="KEGG" id="ipo:Ilyop_2858"/>
<keyword evidence="1" id="KW-0614">Plasmid</keyword>
<proteinExistence type="predicted"/>
<gene>
    <name evidence="1" type="ordered locus">Ilyop_2858</name>
</gene>
<accession>E3HDZ5</accession>
<geneLocation type="plasmid" evidence="1 2">
    <name>pILYOP02</name>
</geneLocation>
<organism evidence="1 2">
    <name type="scientific">Ilyobacter polytropus (strain ATCC 51220 / DSM 2926 / LMG 16218 / CuHBu1)</name>
    <dbReference type="NCBI Taxonomy" id="572544"/>
    <lineage>
        <taxon>Bacteria</taxon>
        <taxon>Fusobacteriati</taxon>
        <taxon>Fusobacteriota</taxon>
        <taxon>Fusobacteriia</taxon>
        <taxon>Fusobacteriales</taxon>
        <taxon>Fusobacteriaceae</taxon>
        <taxon>Ilyobacter</taxon>
    </lineage>
</organism>
<dbReference type="AlphaFoldDB" id="E3HDZ5"/>
<dbReference type="EMBL" id="CP002283">
    <property type="protein sequence ID" value="ADO84607.1"/>
    <property type="molecule type" value="Genomic_DNA"/>
</dbReference>
<sequence length="90" mass="10659">MIRDWKYTKNSNKRRRLELKNEGNCWKIDLIKYNDTSRETFSAEGYVILESTGEKTLILPKIGDGKKEFSLKQVVHRLTKMIKVDKIKIK</sequence>